<keyword evidence="1" id="KW-0547">Nucleotide-binding</keyword>
<dbReference type="InterPro" id="IPR003578">
    <property type="entry name" value="Small_GTPase_Rho"/>
</dbReference>
<name>A0AAN6T454_9PEZI</name>
<dbReference type="SMART" id="SM00174">
    <property type="entry name" value="RHO"/>
    <property type="match status" value="1"/>
</dbReference>
<dbReference type="GO" id="GO:0007264">
    <property type="term" value="P:small GTPase-mediated signal transduction"/>
    <property type="evidence" value="ECO:0007669"/>
    <property type="project" value="InterPro"/>
</dbReference>
<evidence type="ECO:0000256" key="1">
    <source>
        <dbReference type="ARBA" id="ARBA00022741"/>
    </source>
</evidence>
<dbReference type="PROSITE" id="PS51420">
    <property type="entry name" value="RHO"/>
    <property type="match status" value="1"/>
</dbReference>
<sequence length="187" mass="20740">VVVGDAITEKAAALNSYTAGALLKEDDYIPTVFGSGTVTFRIGDHCYGAQLLDTTGTEVYDHLRPLIYRQTDAFLVFTRVGTESTYRNAEKLWIPEIRQHCPGVPIIMAGITTNGNDDSSRESEPQDWHSAEMRTLTRSYHELLGRTLATKFGAVCYTECAIFDPDQLGGVFEKVRPVPLTLERYSG</sequence>
<evidence type="ECO:0000256" key="2">
    <source>
        <dbReference type="ARBA" id="ARBA00023134"/>
    </source>
</evidence>
<keyword evidence="4" id="KW-1185">Reference proteome</keyword>
<reference evidence="3" key="2">
    <citation type="submission" date="2023-05" db="EMBL/GenBank/DDBJ databases">
        <authorList>
            <consortium name="Lawrence Berkeley National Laboratory"/>
            <person name="Steindorff A."/>
            <person name="Hensen N."/>
            <person name="Bonometti L."/>
            <person name="Westerberg I."/>
            <person name="Brannstrom I.O."/>
            <person name="Guillou S."/>
            <person name="Cros-Aarteil S."/>
            <person name="Calhoun S."/>
            <person name="Haridas S."/>
            <person name="Kuo A."/>
            <person name="Mondo S."/>
            <person name="Pangilinan J."/>
            <person name="Riley R."/>
            <person name="Labutti K."/>
            <person name="Andreopoulos B."/>
            <person name="Lipzen A."/>
            <person name="Chen C."/>
            <person name="Yanf M."/>
            <person name="Daum C."/>
            <person name="Ng V."/>
            <person name="Clum A."/>
            <person name="Ohm R."/>
            <person name="Martin F."/>
            <person name="Silar P."/>
            <person name="Natvig D."/>
            <person name="Lalanne C."/>
            <person name="Gautier V."/>
            <person name="Ament-Velasquez S.L."/>
            <person name="Kruys A."/>
            <person name="Hutchinson M.I."/>
            <person name="Powell A.J."/>
            <person name="Barry K."/>
            <person name="Miller A.N."/>
            <person name="Grigoriev I.V."/>
            <person name="Debuchy R."/>
            <person name="Gladieux P."/>
            <person name="Thoren M.H."/>
            <person name="Johannesson H."/>
        </authorList>
    </citation>
    <scope>NUCLEOTIDE SEQUENCE</scope>
    <source>
        <strain evidence="3">CBS 757.83</strain>
    </source>
</reference>
<comment type="caution">
    <text evidence="3">The sequence shown here is derived from an EMBL/GenBank/DDBJ whole genome shotgun (WGS) entry which is preliminary data.</text>
</comment>
<dbReference type="EMBL" id="MU863629">
    <property type="protein sequence ID" value="KAK4103377.1"/>
    <property type="molecule type" value="Genomic_DNA"/>
</dbReference>
<feature type="non-terminal residue" evidence="3">
    <location>
        <position position="1"/>
    </location>
</feature>
<organism evidence="3 4">
    <name type="scientific">Parathielavia hyrcaniae</name>
    <dbReference type="NCBI Taxonomy" id="113614"/>
    <lineage>
        <taxon>Eukaryota</taxon>
        <taxon>Fungi</taxon>
        <taxon>Dikarya</taxon>
        <taxon>Ascomycota</taxon>
        <taxon>Pezizomycotina</taxon>
        <taxon>Sordariomycetes</taxon>
        <taxon>Sordariomycetidae</taxon>
        <taxon>Sordariales</taxon>
        <taxon>Chaetomiaceae</taxon>
        <taxon>Parathielavia</taxon>
    </lineage>
</organism>
<dbReference type="Gene3D" id="3.40.50.300">
    <property type="entry name" value="P-loop containing nucleotide triphosphate hydrolases"/>
    <property type="match status" value="1"/>
</dbReference>
<keyword evidence="2" id="KW-0342">GTP-binding</keyword>
<dbReference type="GO" id="GO:0003924">
    <property type="term" value="F:GTPase activity"/>
    <property type="evidence" value="ECO:0007669"/>
    <property type="project" value="InterPro"/>
</dbReference>
<dbReference type="GO" id="GO:0005525">
    <property type="term" value="F:GTP binding"/>
    <property type="evidence" value="ECO:0007669"/>
    <property type="project" value="UniProtKB-KW"/>
</dbReference>
<dbReference type="SUPFAM" id="SSF52540">
    <property type="entry name" value="P-loop containing nucleoside triphosphate hydrolases"/>
    <property type="match status" value="1"/>
</dbReference>
<dbReference type="PANTHER" id="PTHR24072">
    <property type="entry name" value="RHO FAMILY GTPASE"/>
    <property type="match status" value="1"/>
</dbReference>
<dbReference type="Pfam" id="PF00071">
    <property type="entry name" value="Ras"/>
    <property type="match status" value="1"/>
</dbReference>
<evidence type="ECO:0000313" key="3">
    <source>
        <dbReference type="EMBL" id="KAK4103377.1"/>
    </source>
</evidence>
<reference evidence="3" key="1">
    <citation type="journal article" date="2023" name="Mol. Phylogenet. Evol.">
        <title>Genome-scale phylogeny and comparative genomics of the fungal order Sordariales.</title>
        <authorList>
            <person name="Hensen N."/>
            <person name="Bonometti L."/>
            <person name="Westerberg I."/>
            <person name="Brannstrom I.O."/>
            <person name="Guillou S."/>
            <person name="Cros-Aarteil S."/>
            <person name="Calhoun S."/>
            <person name="Haridas S."/>
            <person name="Kuo A."/>
            <person name="Mondo S."/>
            <person name="Pangilinan J."/>
            <person name="Riley R."/>
            <person name="LaButti K."/>
            <person name="Andreopoulos B."/>
            <person name="Lipzen A."/>
            <person name="Chen C."/>
            <person name="Yan M."/>
            <person name="Daum C."/>
            <person name="Ng V."/>
            <person name="Clum A."/>
            <person name="Steindorff A."/>
            <person name="Ohm R.A."/>
            <person name="Martin F."/>
            <person name="Silar P."/>
            <person name="Natvig D.O."/>
            <person name="Lalanne C."/>
            <person name="Gautier V."/>
            <person name="Ament-Velasquez S.L."/>
            <person name="Kruys A."/>
            <person name="Hutchinson M.I."/>
            <person name="Powell A.J."/>
            <person name="Barry K."/>
            <person name="Miller A.N."/>
            <person name="Grigoriev I.V."/>
            <person name="Debuchy R."/>
            <person name="Gladieux P."/>
            <person name="Hiltunen Thoren M."/>
            <person name="Johannesson H."/>
        </authorList>
    </citation>
    <scope>NUCLEOTIDE SEQUENCE</scope>
    <source>
        <strain evidence="3">CBS 757.83</strain>
    </source>
</reference>
<gene>
    <name evidence="3" type="ORF">N658DRAFT_421697</name>
</gene>
<protein>
    <submittedName>
        <fullName evidence="3">Uncharacterized protein</fullName>
    </submittedName>
</protein>
<dbReference type="InterPro" id="IPR001806">
    <property type="entry name" value="Small_GTPase"/>
</dbReference>
<evidence type="ECO:0000313" key="4">
    <source>
        <dbReference type="Proteomes" id="UP001305647"/>
    </source>
</evidence>
<accession>A0AAN6T454</accession>
<proteinExistence type="predicted"/>
<dbReference type="AlphaFoldDB" id="A0AAN6T454"/>
<dbReference type="Proteomes" id="UP001305647">
    <property type="component" value="Unassembled WGS sequence"/>
</dbReference>
<dbReference type="InterPro" id="IPR027417">
    <property type="entry name" value="P-loop_NTPase"/>
</dbReference>